<keyword evidence="2" id="KW-1185">Reference proteome</keyword>
<protein>
    <submittedName>
        <fullName evidence="1">Trimeric LpxA-like protein</fullName>
    </submittedName>
</protein>
<name>A0ACC0TWU8_9AGAM</name>
<comment type="caution">
    <text evidence="1">The sequence shown here is derived from an EMBL/GenBank/DDBJ whole genome shotgun (WGS) entry which is preliminary data.</text>
</comment>
<organism evidence="1 2">
    <name type="scientific">Russula earlei</name>
    <dbReference type="NCBI Taxonomy" id="71964"/>
    <lineage>
        <taxon>Eukaryota</taxon>
        <taxon>Fungi</taxon>
        <taxon>Dikarya</taxon>
        <taxon>Basidiomycota</taxon>
        <taxon>Agaricomycotina</taxon>
        <taxon>Agaricomycetes</taxon>
        <taxon>Russulales</taxon>
        <taxon>Russulaceae</taxon>
        <taxon>Russula</taxon>
    </lineage>
</organism>
<dbReference type="Proteomes" id="UP001207468">
    <property type="component" value="Unassembled WGS sequence"/>
</dbReference>
<evidence type="ECO:0000313" key="2">
    <source>
        <dbReference type="Proteomes" id="UP001207468"/>
    </source>
</evidence>
<accession>A0ACC0TWU8</accession>
<dbReference type="EMBL" id="JAGFNK010000402">
    <property type="protein sequence ID" value="KAI9450918.1"/>
    <property type="molecule type" value="Genomic_DNA"/>
</dbReference>
<proteinExistence type="predicted"/>
<gene>
    <name evidence="1" type="ORF">F5148DRAFT_1335172</name>
</gene>
<evidence type="ECO:0000313" key="1">
    <source>
        <dbReference type="EMBL" id="KAI9450918.1"/>
    </source>
</evidence>
<reference evidence="1" key="1">
    <citation type="submission" date="2021-03" db="EMBL/GenBank/DDBJ databases">
        <title>Evolutionary priming and transition to the ectomycorrhizal habit in an iconic lineage of mushroom-forming fungi: is preadaptation a requirement?</title>
        <authorList>
            <consortium name="DOE Joint Genome Institute"/>
            <person name="Looney B.P."/>
            <person name="Miyauchi S."/>
            <person name="Morin E."/>
            <person name="Drula E."/>
            <person name="Courty P.E."/>
            <person name="Chicoki N."/>
            <person name="Fauchery L."/>
            <person name="Kohler A."/>
            <person name="Kuo A."/>
            <person name="LaButti K."/>
            <person name="Pangilinan J."/>
            <person name="Lipzen A."/>
            <person name="Riley R."/>
            <person name="Andreopoulos W."/>
            <person name="He G."/>
            <person name="Johnson J."/>
            <person name="Barry K.W."/>
            <person name="Grigoriev I.V."/>
            <person name="Nagy L."/>
            <person name="Hibbett D."/>
            <person name="Henrissat B."/>
            <person name="Matheny P.B."/>
            <person name="Labbe J."/>
            <person name="Martin A.F."/>
        </authorList>
    </citation>
    <scope>NUCLEOTIDE SEQUENCE</scope>
    <source>
        <strain evidence="1">BPL698</strain>
    </source>
</reference>
<sequence length="639" mass="68249">MELQQLIEEVWADRELLKDIEHSDAVKTVIEEVDKGRLRTASPGENGWVVNEWVKQAILLYFGVQKMQTYSLPPFEFYDKMLLKKNYESLGVRAVPHAVARYGAYLGRNVVLMPSYVNIGAYVDECTMVDTWATVGSCAQIGKNVHLSGGVGIGGVLEPVQASPVIIEDNCFIGSRSIVVEGVIVEKEAVLGANVVLTKSTKIIDVSGSEPVEYKGRVPARSVVIPGTYPKKFPAGEYNVSCALIIGKRKESTDIKTSLNDALREFNLNAQLKIGDQPTSINKSALLELQSTKQGFLLPRLTDTATINTFTPPDGMLIYLNAGNAGNGLYLRKSGFWQRVTVDSLSNKNWSVNGNTIGTGNAKLGSLDAQSISVITNSIQRILVDGNTGDVSVANRLNVTKAITGADSIYGKNLYAQDSVKGNNFVVADSLYLKNLQSTTSTQILVINPTTGAVSQRTLDPDLFQTWAIGAFANTDNANGLEKKLGTAGQSDSLILHAASVNAPGGVSTLTQSFAGTKSFRDSAFVGGSGTPNSTLQVGGSVSYHIRTVTTGTTLLVSDYTVLANTTGGAITVTLPAATGLAGRVYVIKKIGTGDIANPLTVTGNIEGVASTNYMIYNDGTFVKLQADDTGTSWYIIER</sequence>